<dbReference type="EMBL" id="CP069033">
    <property type="protein sequence ID" value="QRD00992.1"/>
    <property type="molecule type" value="Genomic_DNA"/>
</dbReference>
<dbReference type="AlphaFoldDB" id="A0A7U2F976"/>
<dbReference type="Proteomes" id="UP000663193">
    <property type="component" value="Chromosome 11"/>
</dbReference>
<evidence type="ECO:0000313" key="1">
    <source>
        <dbReference type="EMBL" id="QRD00992.1"/>
    </source>
</evidence>
<proteinExistence type="predicted"/>
<dbReference type="VEuPathDB" id="FungiDB:JI435_154090"/>
<gene>
    <name evidence="1" type="ORF">JI435_154090</name>
</gene>
<keyword evidence="2" id="KW-1185">Reference proteome</keyword>
<protein>
    <submittedName>
        <fullName evidence="1">Uncharacterized protein</fullName>
    </submittedName>
</protein>
<evidence type="ECO:0000313" key="2">
    <source>
        <dbReference type="Proteomes" id="UP000663193"/>
    </source>
</evidence>
<reference evidence="2" key="1">
    <citation type="journal article" date="2021" name="BMC Genomics">
        <title>Chromosome-level genome assembly and manually-curated proteome of model necrotroph Parastagonospora nodorum Sn15 reveals a genome-wide trove of candidate effector homologs, and redundancy of virulence-related functions within an accessory chromosome.</title>
        <authorList>
            <person name="Bertazzoni S."/>
            <person name="Jones D.A.B."/>
            <person name="Phan H.T."/>
            <person name="Tan K.-C."/>
            <person name="Hane J.K."/>
        </authorList>
    </citation>
    <scope>NUCLEOTIDE SEQUENCE [LARGE SCALE GENOMIC DNA]</scope>
    <source>
        <strain evidence="2">SN15 / ATCC MYA-4574 / FGSC 10173)</strain>
    </source>
</reference>
<accession>A0A7U2F976</accession>
<sequence>MEVNQCIAVWTASKHQTCADYYFTPLLHRPLATLKHRRRILNLRLRYHCQIDRMRCYHHHRKYAWHVRLLARKDIEHSGFRARL</sequence>
<name>A0A7U2F976_PHANO</name>
<organism evidence="1 2">
    <name type="scientific">Phaeosphaeria nodorum (strain SN15 / ATCC MYA-4574 / FGSC 10173)</name>
    <name type="common">Glume blotch fungus</name>
    <name type="synonym">Parastagonospora nodorum</name>
    <dbReference type="NCBI Taxonomy" id="321614"/>
    <lineage>
        <taxon>Eukaryota</taxon>
        <taxon>Fungi</taxon>
        <taxon>Dikarya</taxon>
        <taxon>Ascomycota</taxon>
        <taxon>Pezizomycotina</taxon>
        <taxon>Dothideomycetes</taxon>
        <taxon>Pleosporomycetidae</taxon>
        <taxon>Pleosporales</taxon>
        <taxon>Pleosporineae</taxon>
        <taxon>Phaeosphaeriaceae</taxon>
        <taxon>Parastagonospora</taxon>
    </lineage>
</organism>